<evidence type="ECO:0000256" key="1">
    <source>
        <dbReference type="SAM" id="MobiDB-lite"/>
    </source>
</evidence>
<dbReference type="RefSeq" id="WP_248862451.1">
    <property type="nucleotide sequence ID" value="NZ_CP086322.1"/>
</dbReference>
<dbReference type="EMBL" id="CP086322">
    <property type="protein sequence ID" value="UQA91643.1"/>
    <property type="molecule type" value="Genomic_DNA"/>
</dbReference>
<organism evidence="2 3">
    <name type="scientific">Streptomyces halobius</name>
    <dbReference type="NCBI Taxonomy" id="2879846"/>
    <lineage>
        <taxon>Bacteria</taxon>
        <taxon>Bacillati</taxon>
        <taxon>Actinomycetota</taxon>
        <taxon>Actinomycetes</taxon>
        <taxon>Kitasatosporales</taxon>
        <taxon>Streptomycetaceae</taxon>
        <taxon>Streptomyces</taxon>
    </lineage>
</organism>
<keyword evidence="3" id="KW-1185">Reference proteome</keyword>
<feature type="region of interest" description="Disordered" evidence="1">
    <location>
        <begin position="1"/>
        <end position="46"/>
    </location>
</feature>
<feature type="compositionally biased region" description="Basic and acidic residues" evidence="1">
    <location>
        <begin position="78"/>
        <end position="92"/>
    </location>
</feature>
<sequence length="92" mass="10088">MSCKHCGREPQADGTPTHWLGCKAKKAERAPEPPPRAAEVPEVAEADNLADLPVPVDRCTFGECANPKRPQGKGPKPKYCDDHRTAKSRKEK</sequence>
<protein>
    <submittedName>
        <fullName evidence="2">Uncharacterized protein</fullName>
    </submittedName>
</protein>
<gene>
    <name evidence="2" type="ORF">K9S39_07010</name>
</gene>
<feature type="compositionally biased region" description="Basic and acidic residues" evidence="1">
    <location>
        <begin position="1"/>
        <end position="11"/>
    </location>
</feature>
<proteinExistence type="predicted"/>
<feature type="region of interest" description="Disordered" evidence="1">
    <location>
        <begin position="62"/>
        <end position="92"/>
    </location>
</feature>
<accession>A0ABY4M1T8</accession>
<evidence type="ECO:0000313" key="2">
    <source>
        <dbReference type="EMBL" id="UQA91643.1"/>
    </source>
</evidence>
<name>A0ABY4M1T8_9ACTN</name>
<dbReference type="Proteomes" id="UP000830115">
    <property type="component" value="Chromosome"/>
</dbReference>
<evidence type="ECO:0000313" key="3">
    <source>
        <dbReference type="Proteomes" id="UP000830115"/>
    </source>
</evidence>
<reference evidence="2" key="1">
    <citation type="submission" date="2021-10" db="EMBL/GenBank/DDBJ databases">
        <title>Streptomyces nigrumlapis sp.nov.,an antimicrobial producing actinobacterium isolated from Black Gobi rocks.</title>
        <authorList>
            <person name="Wen Y."/>
            <person name="Zhang W."/>
            <person name="Liu X.G."/>
        </authorList>
    </citation>
    <scope>NUCLEOTIDE SEQUENCE</scope>
    <source>
        <strain evidence="2">ST13-2-2</strain>
    </source>
</reference>